<dbReference type="EMBL" id="WNDV01000005">
    <property type="protein sequence ID" value="KAF1038622.1"/>
    <property type="molecule type" value="Genomic_DNA"/>
</dbReference>
<protein>
    <submittedName>
        <fullName evidence="1">Uncharacterized protein</fullName>
    </submittedName>
</protein>
<proteinExistence type="predicted"/>
<evidence type="ECO:0000313" key="1">
    <source>
        <dbReference type="EMBL" id="KAF1038622.1"/>
    </source>
</evidence>
<dbReference type="AlphaFoldDB" id="A0A833PPQ6"/>
<dbReference type="RefSeq" id="WP_278645391.1">
    <property type="nucleotide sequence ID" value="NZ_WNDV01000005.1"/>
</dbReference>
<sequence length="441" mass="48489">MAVEDGGFDEVEVLNAIPCGTGKHNPALDYTPTWRGYDDAMDRLTYDPERLANGWMESDGTANFATEAQARLIQVLVTNIVQSRLERNPADFAFQARLYDSASFIADSEDAHGRSIQSLAIDVPTAGARGLFVSIPADMGEHSLVNSVERFIGTSSHRFYVDAQAGGRFDVSLVKSLTVPFPETGSPRSFVDTMLKKMDSVVNGGYSTHKTGPFHRDRDDLANAMSGLAIQHNLGALLVPNLTVKAVTQSAAWVLLGALARFTDLSGIPIVCFGTTGAAVELYQYGKSLNSLRNKGGVSITAFRPEEAQWSLWAEYLWDNYFVFSFRHPMPEWFPNSLWHHTLGHTELATKLAAYAHGRREIEDCAVLDTELLKSYADVALELDIAPLTALRLIHSGKFTMRRGVPVRRYADWLPLDSALMTAPTIDETPLGIALSNMRSA</sequence>
<accession>A0A833PPQ6</accession>
<comment type="caution">
    <text evidence="1">The sequence shown here is derived from an EMBL/GenBank/DDBJ whole genome shotgun (WGS) entry which is preliminary data.</text>
</comment>
<dbReference type="Proteomes" id="UP000467522">
    <property type="component" value="Unassembled WGS sequence"/>
</dbReference>
<organism evidence="1 2">
    <name type="scientific">Burkholderia lata (strain ATCC 17760 / DSM 23089 / LMG 22485 / NCIMB 9086 / R18194 / 383)</name>
    <dbReference type="NCBI Taxonomy" id="482957"/>
    <lineage>
        <taxon>Bacteria</taxon>
        <taxon>Pseudomonadati</taxon>
        <taxon>Pseudomonadota</taxon>
        <taxon>Betaproteobacteria</taxon>
        <taxon>Burkholderiales</taxon>
        <taxon>Burkholderiaceae</taxon>
        <taxon>Burkholderia</taxon>
        <taxon>Burkholderia cepacia complex</taxon>
    </lineage>
</organism>
<reference evidence="2" key="1">
    <citation type="journal article" date="2020" name="MBio">
        <title>Horizontal gene transfer to a defensive symbiont with a reduced genome amongst a multipartite beetle microbiome.</title>
        <authorList>
            <person name="Waterworth S.C."/>
            <person name="Florez L.V."/>
            <person name="Rees E.R."/>
            <person name="Hertweck C."/>
            <person name="Kaltenpoth M."/>
            <person name="Kwan J.C."/>
        </authorList>
    </citation>
    <scope>NUCLEOTIDE SEQUENCE [LARGE SCALE GENOMIC DNA]</scope>
</reference>
<gene>
    <name evidence="1" type="ORF">GAK33_01958</name>
</gene>
<name>A0A833PPQ6_BURL3</name>
<evidence type="ECO:0000313" key="2">
    <source>
        <dbReference type="Proteomes" id="UP000467522"/>
    </source>
</evidence>